<evidence type="ECO:0000256" key="1">
    <source>
        <dbReference type="ARBA" id="ARBA00006479"/>
    </source>
</evidence>
<sequence length="426" mass="45482">MRRSSTYASTPKAISELNQSRIVQYLHQQGTSSRAQMARDLDLTPAAVGKLVARLMSLGLISETGSMDSEGGRRSIGLALNADRYQVIGVKFARSLVSIGLFDISGRLLDSEELPPVNPDDIPKAVADVRTRVAGRLETNPAIVAVGMAVPGPYLRESGRIALVTSMPGWRSVDFIHEFGQAFRVPTFIEQDARAGALAQSLFDPRVSASSMAYFLVGEGVGLGVIDRGALVDGSQGAATEIGHVSIDLNGLPCECGNRGCLECYCSAVAIHRRMCQPDVRNHFPGVEAMTHAKACASLFDQARCGQQAAQTLVDQIADYVGYGCVTIVNAYNPAQIVIGDMVAAAGNRLLERVRSIVSQRALPGLREHTQILLSRLPIDATLTGAAAVAASQFLEHPASMGRTAVKSTSTRRAHHPSSGKEHHDQ</sequence>
<dbReference type="InterPro" id="IPR000600">
    <property type="entry name" value="ROK"/>
</dbReference>
<dbReference type="InterPro" id="IPR043129">
    <property type="entry name" value="ATPase_NBD"/>
</dbReference>
<dbReference type="EMBL" id="JWME01000006">
    <property type="protein sequence ID" value="KJY51956.1"/>
    <property type="molecule type" value="Genomic_DNA"/>
</dbReference>
<comment type="similarity">
    <text evidence="1">Belongs to the ROK (NagC/XylR) family.</text>
</comment>
<dbReference type="SUPFAM" id="SSF46785">
    <property type="entry name" value="Winged helix' DNA-binding domain"/>
    <property type="match status" value="1"/>
</dbReference>
<evidence type="ECO:0000256" key="2">
    <source>
        <dbReference type="SAM" id="MobiDB-lite"/>
    </source>
</evidence>
<accession>A0A0F4L310</accession>
<dbReference type="PANTHER" id="PTHR18964:SF149">
    <property type="entry name" value="BIFUNCTIONAL UDP-N-ACETYLGLUCOSAMINE 2-EPIMERASE_N-ACETYLMANNOSAMINE KINASE"/>
    <property type="match status" value="1"/>
</dbReference>
<dbReference type="AlphaFoldDB" id="A0A0F4L310"/>
<dbReference type="PROSITE" id="PS01125">
    <property type="entry name" value="ROK"/>
    <property type="match status" value="1"/>
</dbReference>
<dbReference type="InterPro" id="IPR036390">
    <property type="entry name" value="WH_DNA-bd_sf"/>
</dbReference>
<comment type="caution">
    <text evidence="3">The sequence shown here is derived from an EMBL/GenBank/DDBJ whole genome shotgun (WGS) entry which is preliminary data.</text>
</comment>
<dbReference type="PATRIC" id="fig|1684.4.peg.538"/>
<gene>
    <name evidence="3" type="ORF">JF69_04950</name>
</gene>
<reference evidence="3 4" key="1">
    <citation type="submission" date="2014-12" db="EMBL/GenBank/DDBJ databases">
        <title>Comparative genomics of the lactic acid bacteria isolated from the honey bee gut.</title>
        <authorList>
            <person name="Ellegaard K.M."/>
            <person name="Tamarit D."/>
            <person name="Javelind E."/>
            <person name="Olofsson T."/>
            <person name="Andersson S.G."/>
            <person name="Vasquez A."/>
        </authorList>
    </citation>
    <scope>NUCLEOTIDE SEQUENCE [LARGE SCALE GENOMIC DNA]</scope>
    <source>
        <strain evidence="3 4">Bin2</strain>
    </source>
</reference>
<evidence type="ECO:0000313" key="3">
    <source>
        <dbReference type="EMBL" id="KJY51956.1"/>
    </source>
</evidence>
<dbReference type="Gene3D" id="1.10.10.10">
    <property type="entry name" value="Winged helix-like DNA-binding domain superfamily/Winged helix DNA-binding domain"/>
    <property type="match status" value="1"/>
</dbReference>
<dbReference type="InterPro" id="IPR036388">
    <property type="entry name" value="WH-like_DNA-bd_sf"/>
</dbReference>
<dbReference type="PANTHER" id="PTHR18964">
    <property type="entry name" value="ROK (REPRESSOR, ORF, KINASE) FAMILY"/>
    <property type="match status" value="1"/>
</dbReference>
<organism evidence="3 4">
    <name type="scientific">Bifidobacterium asteroides</name>
    <dbReference type="NCBI Taxonomy" id="1684"/>
    <lineage>
        <taxon>Bacteria</taxon>
        <taxon>Bacillati</taxon>
        <taxon>Actinomycetota</taxon>
        <taxon>Actinomycetes</taxon>
        <taxon>Bifidobacteriales</taxon>
        <taxon>Bifidobacteriaceae</taxon>
        <taxon>Bifidobacterium</taxon>
    </lineage>
</organism>
<dbReference type="Proteomes" id="UP000033648">
    <property type="component" value="Unassembled WGS sequence"/>
</dbReference>
<evidence type="ECO:0000313" key="4">
    <source>
        <dbReference type="Proteomes" id="UP000033648"/>
    </source>
</evidence>
<dbReference type="SUPFAM" id="SSF53067">
    <property type="entry name" value="Actin-like ATPase domain"/>
    <property type="match status" value="1"/>
</dbReference>
<feature type="region of interest" description="Disordered" evidence="2">
    <location>
        <begin position="400"/>
        <end position="426"/>
    </location>
</feature>
<dbReference type="OrthoDB" id="5174513at2"/>
<dbReference type="InterPro" id="IPR049874">
    <property type="entry name" value="ROK_cs"/>
</dbReference>
<dbReference type="Gene3D" id="3.30.420.40">
    <property type="match status" value="2"/>
</dbReference>
<dbReference type="Pfam" id="PF00480">
    <property type="entry name" value="ROK"/>
    <property type="match status" value="1"/>
</dbReference>
<proteinExistence type="inferred from homology"/>
<name>A0A0F4L310_9BIFI</name>
<protein>
    <submittedName>
        <fullName evidence="3">ROK family transcriptional regulator</fullName>
    </submittedName>
</protein>